<feature type="signal peptide" evidence="5">
    <location>
        <begin position="1"/>
        <end position="21"/>
    </location>
</feature>
<dbReference type="Gene3D" id="2.60.120.40">
    <property type="match status" value="1"/>
</dbReference>
<keyword evidence="2" id="KW-0964">Secreted</keyword>
<evidence type="ECO:0000256" key="1">
    <source>
        <dbReference type="ARBA" id="ARBA00004613"/>
    </source>
</evidence>
<accession>A0A8C6UEA5</accession>
<dbReference type="PROSITE" id="PS50871">
    <property type="entry name" value="C1Q"/>
    <property type="match status" value="1"/>
</dbReference>
<evidence type="ECO:0000256" key="2">
    <source>
        <dbReference type="ARBA" id="ARBA00022525"/>
    </source>
</evidence>
<name>A0A8C6UEA5_9GOBI</name>
<protein>
    <recommendedName>
        <fullName evidence="6">C1q domain-containing protein</fullName>
    </recommendedName>
</protein>
<reference evidence="7" key="1">
    <citation type="submission" date="2025-08" db="UniProtKB">
        <authorList>
            <consortium name="Ensembl"/>
        </authorList>
    </citation>
    <scope>IDENTIFICATION</scope>
</reference>
<evidence type="ECO:0000256" key="4">
    <source>
        <dbReference type="SAM" id="Coils"/>
    </source>
</evidence>
<evidence type="ECO:0000259" key="6">
    <source>
        <dbReference type="PROSITE" id="PS50871"/>
    </source>
</evidence>
<dbReference type="Ensembl" id="ENSNMLT00000039035.1">
    <property type="protein sequence ID" value="ENSNMLP00000035055.1"/>
    <property type="gene ID" value="ENSNMLG00000021761.1"/>
</dbReference>
<organism evidence="7 8">
    <name type="scientific">Neogobius melanostomus</name>
    <name type="common">round goby</name>
    <dbReference type="NCBI Taxonomy" id="47308"/>
    <lineage>
        <taxon>Eukaryota</taxon>
        <taxon>Metazoa</taxon>
        <taxon>Chordata</taxon>
        <taxon>Craniata</taxon>
        <taxon>Vertebrata</taxon>
        <taxon>Euteleostomi</taxon>
        <taxon>Actinopterygii</taxon>
        <taxon>Neopterygii</taxon>
        <taxon>Teleostei</taxon>
        <taxon>Neoteleostei</taxon>
        <taxon>Acanthomorphata</taxon>
        <taxon>Gobiaria</taxon>
        <taxon>Gobiiformes</taxon>
        <taxon>Gobioidei</taxon>
        <taxon>Gobiidae</taxon>
        <taxon>Benthophilinae</taxon>
        <taxon>Neogobiini</taxon>
        <taxon>Neogobius</taxon>
    </lineage>
</organism>
<feature type="chain" id="PRO_5034094049" description="C1q domain-containing protein" evidence="5">
    <location>
        <begin position="22"/>
        <end position="255"/>
    </location>
</feature>
<dbReference type="PRINTS" id="PR00007">
    <property type="entry name" value="COMPLEMNTC1Q"/>
</dbReference>
<dbReference type="Proteomes" id="UP000694523">
    <property type="component" value="Unplaced"/>
</dbReference>
<dbReference type="SUPFAM" id="SSF49842">
    <property type="entry name" value="TNF-like"/>
    <property type="match status" value="1"/>
</dbReference>
<comment type="subcellular location">
    <subcellularLocation>
        <location evidence="1">Secreted</location>
    </subcellularLocation>
</comment>
<proteinExistence type="predicted"/>
<evidence type="ECO:0000256" key="5">
    <source>
        <dbReference type="SAM" id="SignalP"/>
    </source>
</evidence>
<sequence>MERVSVLCLSLLFCSLSGAELQDNEIIEQREVSPESVNVPEPQPCPSDLHAVLREMSVKLAKYEVKLEHLQTLNQEQNAKLAKNEFKIEQLQTLNQEQAAKLKQLEKQSSHMDSQQQVGQVAFSASLLASGSGHTGPFNTHTTLVFRGVVSNIGNAYNPHTGIFTAPVRGAYHFEFYIFAQGGSSGSTRVGLEKNGEHVFNAQEIQSTGWGSASNGVTLLLEAGDVVFLRLWANFIIYDDSNHYSTFSGHLLFPM</sequence>
<keyword evidence="8" id="KW-1185">Reference proteome</keyword>
<dbReference type="PANTHER" id="PTHR22923:SF102">
    <property type="entry name" value="CEREBELLIN 13-RELATED"/>
    <property type="match status" value="1"/>
</dbReference>
<dbReference type="AlphaFoldDB" id="A0A8C6UEA5"/>
<dbReference type="Pfam" id="PF00386">
    <property type="entry name" value="C1q"/>
    <property type="match status" value="1"/>
</dbReference>
<dbReference type="InterPro" id="IPR008983">
    <property type="entry name" value="Tumour_necrosis_fac-like_dom"/>
</dbReference>
<evidence type="ECO:0000256" key="3">
    <source>
        <dbReference type="ARBA" id="ARBA00022729"/>
    </source>
</evidence>
<dbReference type="InterPro" id="IPR050822">
    <property type="entry name" value="Cerebellin_Synaptic_Org"/>
</dbReference>
<keyword evidence="4" id="KW-0175">Coiled coil</keyword>
<feature type="coiled-coil region" evidence="4">
    <location>
        <begin position="53"/>
        <end position="115"/>
    </location>
</feature>
<reference evidence="7" key="2">
    <citation type="submission" date="2025-09" db="UniProtKB">
        <authorList>
            <consortium name="Ensembl"/>
        </authorList>
    </citation>
    <scope>IDENTIFICATION</scope>
</reference>
<feature type="domain" description="C1q" evidence="6">
    <location>
        <begin position="116"/>
        <end position="255"/>
    </location>
</feature>
<evidence type="ECO:0000313" key="7">
    <source>
        <dbReference type="Ensembl" id="ENSNMLP00000035055.1"/>
    </source>
</evidence>
<dbReference type="GO" id="GO:0005576">
    <property type="term" value="C:extracellular region"/>
    <property type="evidence" value="ECO:0007669"/>
    <property type="project" value="UniProtKB-SubCell"/>
</dbReference>
<evidence type="ECO:0000313" key="8">
    <source>
        <dbReference type="Proteomes" id="UP000694523"/>
    </source>
</evidence>
<dbReference type="InterPro" id="IPR001073">
    <property type="entry name" value="C1q_dom"/>
</dbReference>
<dbReference type="SMART" id="SM00110">
    <property type="entry name" value="C1Q"/>
    <property type="match status" value="1"/>
</dbReference>
<keyword evidence="3 5" id="KW-0732">Signal</keyword>
<dbReference type="PANTHER" id="PTHR22923">
    <property type="entry name" value="CEREBELLIN-RELATED"/>
    <property type="match status" value="1"/>
</dbReference>